<dbReference type="InterPro" id="IPR013785">
    <property type="entry name" value="Aldolase_TIM"/>
</dbReference>
<organism evidence="3 4">
    <name type="scientific">Fodinicurvata halophila</name>
    <dbReference type="NCBI Taxonomy" id="1419723"/>
    <lineage>
        <taxon>Bacteria</taxon>
        <taxon>Pseudomonadati</taxon>
        <taxon>Pseudomonadota</taxon>
        <taxon>Alphaproteobacteria</taxon>
        <taxon>Rhodospirillales</taxon>
        <taxon>Rhodovibrionaceae</taxon>
        <taxon>Fodinicurvata</taxon>
    </lineage>
</organism>
<proteinExistence type="inferred from homology"/>
<name>A0ABV8UH13_9PROT</name>
<evidence type="ECO:0000313" key="4">
    <source>
        <dbReference type="Proteomes" id="UP001595799"/>
    </source>
</evidence>
<dbReference type="Gene3D" id="3.20.20.70">
    <property type="entry name" value="Aldolase class I"/>
    <property type="match status" value="1"/>
</dbReference>
<dbReference type="SUPFAM" id="SSF51569">
    <property type="entry name" value="Aldolase"/>
    <property type="match status" value="1"/>
</dbReference>
<sequence length="303" mass="33041">MTSNWSGVFPAVTTKFHADESLDMGEMEKNFRAQVEAGVDGLIVCGSLGEASTLEPDEKLEIAALAQKVSAGRVPVLLTVSERRTRTACDVAARAEAQGLDGLMVLPGMQYVSDPRETMAHLQAVAGASTLPIMVYNNPVAYKVDVSVEMFAELAANERFVAIKESSDDVRRVTRLINAMGDRYRIFCGVDNLALEALTMGADGWVAGLVDAFPEETVAIYQLFKAGRLEEAREIYRWFVPLLELDVSTKLVQNIKLAEAKVGLGTEHVRAPRLPLVGEERAHVEAVIDAAMKRRPQLPKLAA</sequence>
<dbReference type="Pfam" id="PF00701">
    <property type="entry name" value="DHDPS"/>
    <property type="match status" value="1"/>
</dbReference>
<comment type="similarity">
    <text evidence="2">Belongs to the DapA family.</text>
</comment>
<keyword evidence="4" id="KW-1185">Reference proteome</keyword>
<dbReference type="InterPro" id="IPR002220">
    <property type="entry name" value="DapA-like"/>
</dbReference>
<dbReference type="Proteomes" id="UP001595799">
    <property type="component" value="Unassembled WGS sequence"/>
</dbReference>
<dbReference type="PIRSF" id="PIRSF001365">
    <property type="entry name" value="DHDPS"/>
    <property type="match status" value="1"/>
</dbReference>
<dbReference type="CDD" id="cd00408">
    <property type="entry name" value="DHDPS-like"/>
    <property type="match status" value="1"/>
</dbReference>
<dbReference type="PANTHER" id="PTHR12128">
    <property type="entry name" value="DIHYDRODIPICOLINATE SYNTHASE"/>
    <property type="match status" value="1"/>
</dbReference>
<dbReference type="SMART" id="SM01130">
    <property type="entry name" value="DHDPS"/>
    <property type="match status" value="1"/>
</dbReference>
<dbReference type="PRINTS" id="PR00146">
    <property type="entry name" value="DHPICSNTHASE"/>
</dbReference>
<comment type="caution">
    <text evidence="3">The sequence shown here is derived from an EMBL/GenBank/DDBJ whole genome shotgun (WGS) entry which is preliminary data.</text>
</comment>
<evidence type="ECO:0000256" key="2">
    <source>
        <dbReference type="PIRNR" id="PIRNR001365"/>
    </source>
</evidence>
<dbReference type="PANTHER" id="PTHR12128:SF72">
    <property type="entry name" value="DIHYDRODIPICOLINATE SYNTHASE"/>
    <property type="match status" value="1"/>
</dbReference>
<gene>
    <name evidence="3" type="ORF">ACFOW6_03165</name>
</gene>
<evidence type="ECO:0000313" key="3">
    <source>
        <dbReference type="EMBL" id="MFC4350541.1"/>
    </source>
</evidence>
<evidence type="ECO:0000256" key="1">
    <source>
        <dbReference type="ARBA" id="ARBA00023239"/>
    </source>
</evidence>
<protein>
    <submittedName>
        <fullName evidence="3">Dihydrodipicolinate synthase family protein</fullName>
    </submittedName>
</protein>
<reference evidence="4" key="1">
    <citation type="journal article" date="2019" name="Int. J. Syst. Evol. Microbiol.">
        <title>The Global Catalogue of Microorganisms (GCM) 10K type strain sequencing project: providing services to taxonomists for standard genome sequencing and annotation.</title>
        <authorList>
            <consortium name="The Broad Institute Genomics Platform"/>
            <consortium name="The Broad Institute Genome Sequencing Center for Infectious Disease"/>
            <person name="Wu L."/>
            <person name="Ma J."/>
        </authorList>
    </citation>
    <scope>NUCLEOTIDE SEQUENCE [LARGE SCALE GENOMIC DNA]</scope>
    <source>
        <strain evidence="4">CECT 8472</strain>
    </source>
</reference>
<dbReference type="RefSeq" id="WP_382420876.1">
    <property type="nucleotide sequence ID" value="NZ_JBHSCW010000001.1"/>
</dbReference>
<dbReference type="EMBL" id="JBHSCW010000001">
    <property type="protein sequence ID" value="MFC4350541.1"/>
    <property type="molecule type" value="Genomic_DNA"/>
</dbReference>
<accession>A0ABV8UH13</accession>
<keyword evidence="1 2" id="KW-0456">Lyase</keyword>